<sequence>MLPFNKNDKKDVILLKDLKRVAKIAGIQINKTGIMRARPNEVGNDVEPFVKKALLSIGYEAYTPRTIKSKQKKTMGYPDIEFIDKFNRTSYLECKTFNIQNINTTQRSFYLSPSEDFKVTKDAHHLIISYEIYIAGKIGKKNVFKCKSWKILNIEKLLVDVKYEFNTHNRQLYSKALILADGKL</sequence>
<evidence type="ECO:0000313" key="1">
    <source>
        <dbReference type="EMBL" id="OGF87111.1"/>
    </source>
</evidence>
<gene>
    <name evidence="1" type="ORF">A3B19_00585</name>
</gene>
<protein>
    <recommendedName>
        <fullName evidence="3">Restriction endonuclease</fullName>
    </recommendedName>
</protein>
<organism evidence="1 2">
    <name type="scientific">Candidatus Giovannonibacteria bacterium RIFCSPLOWO2_01_FULL_46_32</name>
    <dbReference type="NCBI Taxonomy" id="1798353"/>
    <lineage>
        <taxon>Bacteria</taxon>
        <taxon>Candidatus Giovannoniibacteriota</taxon>
    </lineage>
</organism>
<dbReference type="Proteomes" id="UP000177346">
    <property type="component" value="Unassembled WGS sequence"/>
</dbReference>
<proteinExistence type="predicted"/>
<comment type="caution">
    <text evidence="1">The sequence shown here is derived from an EMBL/GenBank/DDBJ whole genome shotgun (WGS) entry which is preliminary data.</text>
</comment>
<name>A0A1F5XHZ9_9BACT</name>
<evidence type="ECO:0000313" key="2">
    <source>
        <dbReference type="Proteomes" id="UP000177346"/>
    </source>
</evidence>
<dbReference type="AlphaFoldDB" id="A0A1F5XHZ9"/>
<evidence type="ECO:0008006" key="3">
    <source>
        <dbReference type="Google" id="ProtNLM"/>
    </source>
</evidence>
<reference evidence="1 2" key="1">
    <citation type="journal article" date="2016" name="Nat. Commun.">
        <title>Thousands of microbial genomes shed light on interconnected biogeochemical processes in an aquifer system.</title>
        <authorList>
            <person name="Anantharaman K."/>
            <person name="Brown C.T."/>
            <person name="Hug L.A."/>
            <person name="Sharon I."/>
            <person name="Castelle C.J."/>
            <person name="Probst A.J."/>
            <person name="Thomas B.C."/>
            <person name="Singh A."/>
            <person name="Wilkins M.J."/>
            <person name="Karaoz U."/>
            <person name="Brodie E.L."/>
            <person name="Williams K.H."/>
            <person name="Hubbard S.S."/>
            <person name="Banfield J.F."/>
        </authorList>
    </citation>
    <scope>NUCLEOTIDE SEQUENCE [LARGE SCALE GENOMIC DNA]</scope>
</reference>
<accession>A0A1F5XHZ9</accession>
<dbReference type="EMBL" id="MFIF01000009">
    <property type="protein sequence ID" value="OGF87111.1"/>
    <property type="molecule type" value="Genomic_DNA"/>
</dbReference>